<evidence type="ECO:0000259" key="2">
    <source>
        <dbReference type="Pfam" id="PF00646"/>
    </source>
</evidence>
<feature type="region of interest" description="Disordered" evidence="1">
    <location>
        <begin position="191"/>
        <end position="219"/>
    </location>
</feature>
<dbReference type="EMBL" id="JAUUTY010000006">
    <property type="protein sequence ID" value="KAK1613906.1"/>
    <property type="molecule type" value="Genomic_DNA"/>
</dbReference>
<dbReference type="Proteomes" id="UP001231189">
    <property type="component" value="Unassembled WGS sequence"/>
</dbReference>
<organism evidence="3 4">
    <name type="scientific">Lolium multiflorum</name>
    <name type="common">Italian ryegrass</name>
    <name type="synonym">Lolium perenne subsp. multiflorum</name>
    <dbReference type="NCBI Taxonomy" id="4521"/>
    <lineage>
        <taxon>Eukaryota</taxon>
        <taxon>Viridiplantae</taxon>
        <taxon>Streptophyta</taxon>
        <taxon>Embryophyta</taxon>
        <taxon>Tracheophyta</taxon>
        <taxon>Spermatophyta</taxon>
        <taxon>Magnoliopsida</taxon>
        <taxon>Liliopsida</taxon>
        <taxon>Poales</taxon>
        <taxon>Poaceae</taxon>
        <taxon>BOP clade</taxon>
        <taxon>Pooideae</taxon>
        <taxon>Poodae</taxon>
        <taxon>Poeae</taxon>
        <taxon>Poeae Chloroplast Group 2 (Poeae type)</taxon>
        <taxon>Loliodinae</taxon>
        <taxon>Loliinae</taxon>
        <taxon>Lolium</taxon>
    </lineage>
</organism>
<dbReference type="Pfam" id="PF00646">
    <property type="entry name" value="F-box"/>
    <property type="match status" value="1"/>
</dbReference>
<gene>
    <name evidence="3" type="ORF">QYE76_019423</name>
</gene>
<dbReference type="PANTHER" id="PTHR32133:SF328">
    <property type="entry name" value="F-BOX DOMAIN-CONTAINING PROTEIN"/>
    <property type="match status" value="1"/>
</dbReference>
<name>A0AAD8R3Y0_LOLMU</name>
<dbReference type="PANTHER" id="PTHR32133">
    <property type="entry name" value="OS07G0120400 PROTEIN"/>
    <property type="match status" value="1"/>
</dbReference>
<sequence>MSRRRSSPAPLDDDDLLGEILLRLPPQPSSLPRASLVCARWRIVLSDPQFLGRFRKRHGKPPLLGFFTGDVGRRHVFTPVLGSPDRILAARFSVPWSRKGYDRWDLRGCRHGLAVLVNDRGRGVVVWDPLTGQHRHHRVPFSPNPRYGVILTREGDKGEHAGVGEGGEKTTFLVLPSRGEAEEAAVQLLDGLTTQGRGGSGGVGKPSVARGEAAPGDGR</sequence>
<dbReference type="AlphaFoldDB" id="A0AAD8R3Y0"/>
<dbReference type="InterPro" id="IPR036047">
    <property type="entry name" value="F-box-like_dom_sf"/>
</dbReference>
<feature type="domain" description="F-box" evidence="2">
    <location>
        <begin position="14"/>
        <end position="50"/>
    </location>
</feature>
<proteinExistence type="predicted"/>
<evidence type="ECO:0000313" key="4">
    <source>
        <dbReference type="Proteomes" id="UP001231189"/>
    </source>
</evidence>
<protein>
    <recommendedName>
        <fullName evidence="2">F-box domain-containing protein</fullName>
    </recommendedName>
</protein>
<evidence type="ECO:0000256" key="1">
    <source>
        <dbReference type="SAM" id="MobiDB-lite"/>
    </source>
</evidence>
<keyword evidence="4" id="KW-1185">Reference proteome</keyword>
<comment type="caution">
    <text evidence="3">The sequence shown here is derived from an EMBL/GenBank/DDBJ whole genome shotgun (WGS) entry which is preliminary data.</text>
</comment>
<evidence type="ECO:0000313" key="3">
    <source>
        <dbReference type="EMBL" id="KAK1613906.1"/>
    </source>
</evidence>
<dbReference type="SUPFAM" id="SSF81383">
    <property type="entry name" value="F-box domain"/>
    <property type="match status" value="1"/>
</dbReference>
<dbReference type="Gene3D" id="1.20.1280.50">
    <property type="match status" value="1"/>
</dbReference>
<reference evidence="3" key="1">
    <citation type="submission" date="2023-07" db="EMBL/GenBank/DDBJ databases">
        <title>A chromosome-level genome assembly of Lolium multiflorum.</title>
        <authorList>
            <person name="Chen Y."/>
            <person name="Copetti D."/>
            <person name="Kolliker R."/>
            <person name="Studer B."/>
        </authorList>
    </citation>
    <scope>NUCLEOTIDE SEQUENCE</scope>
    <source>
        <strain evidence="3">02402/16</strain>
        <tissue evidence="3">Leaf</tissue>
    </source>
</reference>
<dbReference type="InterPro" id="IPR001810">
    <property type="entry name" value="F-box_dom"/>
</dbReference>
<accession>A0AAD8R3Y0</accession>